<sequence>MGSRTPRTPGCNTPLKYSTSLSEVRAARDGNGTINNLMKEFEQRRQTFDE</sequence>
<proteinExistence type="predicted"/>
<dbReference type="AlphaFoldDB" id="A0A392UD94"/>
<protein>
    <submittedName>
        <fullName evidence="1">Myosin-2-like</fullName>
    </submittedName>
</protein>
<dbReference type="EMBL" id="LXQA010783442">
    <property type="protein sequence ID" value="MCI70817.1"/>
    <property type="molecule type" value="Genomic_DNA"/>
</dbReference>
<accession>A0A392UD94</accession>
<organism evidence="1 2">
    <name type="scientific">Trifolium medium</name>
    <dbReference type="NCBI Taxonomy" id="97028"/>
    <lineage>
        <taxon>Eukaryota</taxon>
        <taxon>Viridiplantae</taxon>
        <taxon>Streptophyta</taxon>
        <taxon>Embryophyta</taxon>
        <taxon>Tracheophyta</taxon>
        <taxon>Spermatophyta</taxon>
        <taxon>Magnoliopsida</taxon>
        <taxon>eudicotyledons</taxon>
        <taxon>Gunneridae</taxon>
        <taxon>Pentapetalae</taxon>
        <taxon>rosids</taxon>
        <taxon>fabids</taxon>
        <taxon>Fabales</taxon>
        <taxon>Fabaceae</taxon>
        <taxon>Papilionoideae</taxon>
        <taxon>50 kb inversion clade</taxon>
        <taxon>NPAAA clade</taxon>
        <taxon>Hologalegina</taxon>
        <taxon>IRL clade</taxon>
        <taxon>Trifolieae</taxon>
        <taxon>Trifolium</taxon>
    </lineage>
</organism>
<evidence type="ECO:0000313" key="1">
    <source>
        <dbReference type="EMBL" id="MCI70817.1"/>
    </source>
</evidence>
<evidence type="ECO:0000313" key="2">
    <source>
        <dbReference type="Proteomes" id="UP000265520"/>
    </source>
</evidence>
<name>A0A392UD94_9FABA</name>
<keyword evidence="2" id="KW-1185">Reference proteome</keyword>
<reference evidence="1 2" key="1">
    <citation type="journal article" date="2018" name="Front. Plant Sci.">
        <title>Red Clover (Trifolium pratense) and Zigzag Clover (T. medium) - A Picture of Genomic Similarities and Differences.</title>
        <authorList>
            <person name="Dluhosova J."/>
            <person name="Istvanek J."/>
            <person name="Nedelnik J."/>
            <person name="Repkova J."/>
        </authorList>
    </citation>
    <scope>NUCLEOTIDE SEQUENCE [LARGE SCALE GENOMIC DNA]</scope>
    <source>
        <strain evidence="2">cv. 10/8</strain>
        <tissue evidence="1">Leaf</tissue>
    </source>
</reference>
<feature type="non-terminal residue" evidence="1">
    <location>
        <position position="50"/>
    </location>
</feature>
<comment type="caution">
    <text evidence="1">The sequence shown here is derived from an EMBL/GenBank/DDBJ whole genome shotgun (WGS) entry which is preliminary data.</text>
</comment>
<dbReference type="Proteomes" id="UP000265520">
    <property type="component" value="Unassembled WGS sequence"/>
</dbReference>